<dbReference type="OMA" id="NSHLTLW"/>
<feature type="domain" description="RAVE complex protein Rav1 C-terminal" evidence="2">
    <location>
        <begin position="575"/>
        <end position="1195"/>
    </location>
</feature>
<dbReference type="GeneID" id="5544179"/>
<dbReference type="SUPFAM" id="SSF50978">
    <property type="entry name" value="WD40 repeat-like"/>
    <property type="match status" value="2"/>
</dbReference>
<dbReference type="InParanoid" id="A7TNX0"/>
<dbReference type="PANTHER" id="PTHR13950">
    <property type="entry name" value="RABCONNECTIN-RELATED"/>
    <property type="match status" value="1"/>
</dbReference>
<feature type="region of interest" description="Disordered" evidence="1">
    <location>
        <begin position="1253"/>
        <end position="1274"/>
    </location>
</feature>
<dbReference type="STRING" id="436907.A7TNX0"/>
<feature type="region of interest" description="Disordered" evidence="1">
    <location>
        <begin position="1289"/>
        <end position="1330"/>
    </location>
</feature>
<feature type="compositionally biased region" description="Polar residues" evidence="1">
    <location>
        <begin position="1362"/>
        <end position="1392"/>
    </location>
</feature>
<dbReference type="InterPro" id="IPR015943">
    <property type="entry name" value="WD40/YVTN_repeat-like_dom_sf"/>
</dbReference>
<dbReference type="GO" id="GO:0045022">
    <property type="term" value="P:early endosome to late endosome transport"/>
    <property type="evidence" value="ECO:0007669"/>
    <property type="project" value="EnsemblFungi"/>
</dbReference>
<dbReference type="InterPro" id="IPR022033">
    <property type="entry name" value="Rav1p_C"/>
</dbReference>
<dbReference type="PhylomeDB" id="A7TNX0"/>
<dbReference type="eggNOG" id="KOG1064">
    <property type="taxonomic scope" value="Eukaryota"/>
</dbReference>
<evidence type="ECO:0000256" key="1">
    <source>
        <dbReference type="SAM" id="MobiDB-lite"/>
    </source>
</evidence>
<dbReference type="RefSeq" id="XP_001643911.1">
    <property type="nucleotide sequence ID" value="XM_001643861.1"/>
</dbReference>
<dbReference type="PANTHER" id="PTHR13950:SF9">
    <property type="entry name" value="RABCONNECTIN-3A"/>
    <property type="match status" value="1"/>
</dbReference>
<feature type="compositionally biased region" description="Low complexity" evidence="1">
    <location>
        <begin position="1289"/>
        <end position="1299"/>
    </location>
</feature>
<dbReference type="KEGG" id="vpo:Kpol_1067p26"/>
<gene>
    <name evidence="3" type="ORF">Kpol_1067p26</name>
</gene>
<protein>
    <recommendedName>
        <fullName evidence="2">RAVE complex protein Rav1 C-terminal domain-containing protein</fullName>
    </recommendedName>
</protein>
<evidence type="ECO:0000259" key="2">
    <source>
        <dbReference type="Pfam" id="PF12234"/>
    </source>
</evidence>
<dbReference type="GO" id="GO:0043291">
    <property type="term" value="C:RAVE complex"/>
    <property type="evidence" value="ECO:0007669"/>
    <property type="project" value="EnsemblFungi"/>
</dbReference>
<proteinExistence type="predicted"/>
<feature type="region of interest" description="Disordered" evidence="1">
    <location>
        <begin position="1362"/>
        <end position="1420"/>
    </location>
</feature>
<name>A7TNX0_VANPO</name>
<keyword evidence="4" id="KW-1185">Reference proteome</keyword>
<dbReference type="Proteomes" id="UP000000267">
    <property type="component" value="Unassembled WGS sequence"/>
</dbReference>
<dbReference type="EMBL" id="DS480435">
    <property type="protein sequence ID" value="EDO16053.1"/>
    <property type="molecule type" value="Genomic_DNA"/>
</dbReference>
<dbReference type="Pfam" id="PF12234">
    <property type="entry name" value="Rav1p_C"/>
    <property type="match status" value="1"/>
</dbReference>
<reference evidence="3 4" key="1">
    <citation type="journal article" date="2007" name="Proc. Natl. Acad. Sci. U.S.A.">
        <title>Independent sorting-out of thousands of duplicated gene pairs in two yeast species descended from a whole-genome duplication.</title>
        <authorList>
            <person name="Scannell D.R."/>
            <person name="Frank A.C."/>
            <person name="Conant G.C."/>
            <person name="Byrne K.P."/>
            <person name="Woolfit M."/>
            <person name="Wolfe K.H."/>
        </authorList>
    </citation>
    <scope>NUCLEOTIDE SEQUENCE [LARGE SCALE GENOMIC DNA]</scope>
    <source>
        <strain evidence="4">ATCC 22028 / DSM 70294 / BCRC 21397 / CBS 2163 / NBRC 10782 / NRRL Y-8283 / UCD 57-17</strain>
    </source>
</reference>
<dbReference type="InterPro" id="IPR052208">
    <property type="entry name" value="DmX-like/RAVE_component"/>
</dbReference>
<dbReference type="FunCoup" id="A7TNX0">
    <property type="interactions" value="89"/>
</dbReference>
<dbReference type="InterPro" id="IPR036322">
    <property type="entry name" value="WD40_repeat_dom_sf"/>
</dbReference>
<accession>A7TNX0</accession>
<dbReference type="GO" id="GO:0070072">
    <property type="term" value="P:vacuolar proton-transporting V-type ATPase complex assembly"/>
    <property type="evidence" value="ECO:0007669"/>
    <property type="project" value="EnsemblFungi"/>
</dbReference>
<sequence>MSLNFLPGRPNDTLQSVCQTLWQNRIIFAYCSGNNLIILSNEFSRLQTVYIDRDCTAVDINGTNGFIAVAFGDQVHIYKPIHQIMKNPKWVLCCKIHHDESKVNSLKWGSGNDIILGSNYLSFWNIHDEYGEYKPILLWNKRQPKPVYLCSISQDSQFVSSMGKFDTSVKLWKRNTISGDQVIFHLSLLPHPEYITTMRWKKLFVNSDSEHPNSNSMTQTLYTLSTDGKLRIWSCHDMEVASIVQHWGTVTMSPDQRFCTVVDSSILNSCFPEGSIYPNGSDEAPDLVIFATPSGECETHALENLSQIPPKPMTQKKLFTKILNRSSFYNDPEFLYFPDLQIYDKDKMNLSFIVHDLKGFVKHSTLDISQLIDKDIQPTAVVEQIFTGHNKSIQKLFRSSDGEAILTISRFSENCVWCPERLSKGVTLWMKNIITTESPVKQAVVHEKGKLVITLLENSKIQAWWCPNKCKELETESAYMMCEYILKSPENLGDPVLMLNTPEPIHSHKRHFIALMYSDGTVKAFEVSEEGGIVEVKSNSLDIKNSDIHRISTIDPVHSGFFSNRPLISLISKKGVVKTYKAIVDSKSKSISWILDHNISSGIENASNIRGSSTGKLCIVDSAGKQLTFWDLNRGVLEYEEKVDEEIKDIDWTSTQFGQSIVSIGFTGYALLYTQLRYDYTNNTPSYLPIEKIDITEHTAHDIGDSVWMKDGTFVVASGNQFYIKDKTLDMGDPFVHHSIGSRKILSNDILHLNSVLNGPLPVYHPQFIIQSLYCNKLQLVKEILLRLFLEIRNINFKSDDIRNLPSDLKVNWNKFLLRHTGAMEENKFADPYPEFNSNVASLLNESLTKTTLPYLTRHQQMTLMTVVEAVEEMSKNESFLDYNGLLFLLGVKLFHSHKATQSSLVMRDVSWALHSDNKEILISTLGSHVNSWKKVREYKLTYWAKEDDLIKTFESVAKFEFSSGDTRDPTKCAIFYLALKKKQILMSLWRMSPGHPEQQKMLKFLGNNFDEPRWKTAALKNAYALLSKHRYMDAACFFLLADSLKDCINVLFKQLDDNDLAIGVCRVYEGDNGPILGEFLTRQFLPEAIKEDDRWMTSFIYWKLRKQGVAIRALVTAPIDLEENFDVVKKEDCVNRSFLVEDPALLVMYYHLRKRNIQYLLGALELESKIEFELILRVCEIYRRMGCNYLALSLVKNWKFIDTTKKPEKIVRSPEKSKAYSGIDTMITEPVTTSRVRPTLFDIFDAKSKGTETTITQETETEPKNIFEGYLPSSSNSQNNLLDEFASPTLSASKSSSTINDSKPRSLLDEFSQDEVPNKPKSLLDDFTIPKPKNLLDDFTAPKPKVNNLLDDFMTDSQSFPIQTNATENSNKFSGNQDTTNSDNEQNQPESSKIRSNDNNPSVITKQPPKPRNLLDDFM</sequence>
<dbReference type="GO" id="GO:0043254">
    <property type="term" value="P:regulation of protein-containing complex assembly"/>
    <property type="evidence" value="ECO:0007669"/>
    <property type="project" value="EnsemblFungi"/>
</dbReference>
<dbReference type="GO" id="GO:0007035">
    <property type="term" value="P:vacuolar acidification"/>
    <property type="evidence" value="ECO:0007669"/>
    <property type="project" value="EnsemblFungi"/>
</dbReference>
<dbReference type="Gene3D" id="2.130.10.10">
    <property type="entry name" value="YVTN repeat-like/Quinoprotein amine dehydrogenase"/>
    <property type="match status" value="2"/>
</dbReference>
<dbReference type="HOGENOM" id="CLU_000310_0_1_1"/>
<evidence type="ECO:0000313" key="4">
    <source>
        <dbReference type="Proteomes" id="UP000000267"/>
    </source>
</evidence>
<dbReference type="OrthoDB" id="342131at2759"/>
<organism evidence="4">
    <name type="scientific">Vanderwaltozyma polyspora (strain ATCC 22028 / DSM 70294 / BCRC 21397 / CBS 2163 / NBRC 10782 / NRRL Y-8283 / UCD 57-17)</name>
    <name type="common">Kluyveromyces polysporus</name>
    <dbReference type="NCBI Taxonomy" id="436907"/>
    <lineage>
        <taxon>Eukaryota</taxon>
        <taxon>Fungi</taxon>
        <taxon>Dikarya</taxon>
        <taxon>Ascomycota</taxon>
        <taxon>Saccharomycotina</taxon>
        <taxon>Saccharomycetes</taxon>
        <taxon>Saccharomycetales</taxon>
        <taxon>Saccharomycetaceae</taxon>
        <taxon>Vanderwaltozyma</taxon>
    </lineage>
</organism>
<evidence type="ECO:0000313" key="3">
    <source>
        <dbReference type="EMBL" id="EDO16053.1"/>
    </source>
</evidence>